<evidence type="ECO:0000313" key="3">
    <source>
        <dbReference type="Proteomes" id="UP000325211"/>
    </source>
</evidence>
<dbReference type="RefSeq" id="WP_150211690.1">
    <property type="nucleotide sequence ID" value="NZ_CP029190.1"/>
</dbReference>
<protein>
    <recommendedName>
        <fullName evidence="1">Ricin B lectin domain-containing protein</fullName>
    </recommendedName>
</protein>
<dbReference type="SUPFAM" id="SSF50370">
    <property type="entry name" value="Ricin B-like lectins"/>
    <property type="match status" value="1"/>
</dbReference>
<evidence type="ECO:0000313" key="2">
    <source>
        <dbReference type="EMBL" id="QES51953.1"/>
    </source>
</evidence>
<dbReference type="OrthoDB" id="4273937at2"/>
<dbReference type="SMART" id="SM00458">
    <property type="entry name" value="RICIN"/>
    <property type="match status" value="1"/>
</dbReference>
<reference evidence="2 3" key="1">
    <citation type="submission" date="2018-05" db="EMBL/GenBank/DDBJ databases">
        <title>Streptomyces venezuelae.</title>
        <authorList>
            <person name="Kim W."/>
            <person name="Lee N."/>
            <person name="Cho B.-K."/>
        </authorList>
    </citation>
    <scope>NUCLEOTIDE SEQUENCE [LARGE SCALE GENOMIC DNA]</scope>
    <source>
        <strain evidence="2 3">ATCC 21782</strain>
    </source>
</reference>
<sequence length="205" mass="21754">MSHTVRRISQAAACFGFAAVCILPGPGGTAEAVAPAAPVDRGFFLIKARHSNMCLDVAHASMAHAAPVVQARCWSGHNQQWRLVPQGDGRSFKIQARHSNLCLDVAHASRKHGAPVVQANCSGGSNQVWWFAPAQGRAPLVDSPIGRVPQINNSVAIVADHTGMVLDVAHFSQAHAAPVVQAGLGAGREPALNQLWRFQRPTAFL</sequence>
<dbReference type="EMBL" id="CP029190">
    <property type="protein sequence ID" value="QES51953.1"/>
    <property type="molecule type" value="Genomic_DNA"/>
</dbReference>
<dbReference type="Proteomes" id="UP000325211">
    <property type="component" value="Chromosome"/>
</dbReference>
<dbReference type="InterPro" id="IPR035992">
    <property type="entry name" value="Ricin_B-like_lectins"/>
</dbReference>
<dbReference type="Gene3D" id="2.80.10.50">
    <property type="match status" value="3"/>
</dbReference>
<gene>
    <name evidence="2" type="ORF">DEJ50_33110</name>
</gene>
<dbReference type="InterPro" id="IPR000772">
    <property type="entry name" value="Ricin_B_lectin"/>
</dbReference>
<organism evidence="2 3">
    <name type="scientific">Streptomyces venezuelae</name>
    <dbReference type="NCBI Taxonomy" id="54571"/>
    <lineage>
        <taxon>Bacteria</taxon>
        <taxon>Bacillati</taxon>
        <taxon>Actinomycetota</taxon>
        <taxon>Actinomycetes</taxon>
        <taxon>Kitasatosporales</taxon>
        <taxon>Streptomycetaceae</taxon>
        <taxon>Streptomyces</taxon>
    </lineage>
</organism>
<proteinExistence type="predicted"/>
<evidence type="ECO:0000259" key="1">
    <source>
        <dbReference type="SMART" id="SM00458"/>
    </source>
</evidence>
<accession>A0A5P2DB40</accession>
<dbReference type="Pfam" id="PF14200">
    <property type="entry name" value="RicinB_lectin_2"/>
    <property type="match status" value="1"/>
</dbReference>
<name>A0A5P2DB40_STRVZ</name>
<dbReference type="PROSITE" id="PS50231">
    <property type="entry name" value="RICIN_B_LECTIN"/>
    <property type="match status" value="1"/>
</dbReference>
<dbReference type="CDD" id="cd00161">
    <property type="entry name" value="beta-trefoil_Ricin-like"/>
    <property type="match status" value="1"/>
</dbReference>
<dbReference type="AlphaFoldDB" id="A0A5P2DB40"/>
<feature type="domain" description="Ricin B lectin" evidence="1">
    <location>
        <begin position="41"/>
        <end position="199"/>
    </location>
</feature>